<evidence type="ECO:0000313" key="4">
    <source>
        <dbReference type="Proteomes" id="UP001370758"/>
    </source>
</evidence>
<dbReference type="AlphaFoldDB" id="A0AAV9W849"/>
<dbReference type="InterPro" id="IPR023827">
    <property type="entry name" value="Peptidase_S8_Asp-AS"/>
</dbReference>
<dbReference type="GO" id="GO:0006508">
    <property type="term" value="P:proteolysis"/>
    <property type="evidence" value="ECO:0007669"/>
    <property type="project" value="InterPro"/>
</dbReference>
<dbReference type="Proteomes" id="UP001370758">
    <property type="component" value="Unassembled WGS sequence"/>
</dbReference>
<dbReference type="PROSITE" id="PS00136">
    <property type="entry name" value="SUBTILASE_ASP"/>
    <property type="match status" value="1"/>
</dbReference>
<dbReference type="InterPro" id="IPR036852">
    <property type="entry name" value="Peptidase_S8/S53_dom_sf"/>
</dbReference>
<dbReference type="EMBL" id="JAVHJL010000005">
    <property type="protein sequence ID" value="KAK6503099.1"/>
    <property type="molecule type" value="Genomic_DNA"/>
</dbReference>
<proteinExistence type="predicted"/>
<feature type="region of interest" description="Disordered" evidence="2">
    <location>
        <begin position="119"/>
        <end position="147"/>
    </location>
</feature>
<name>A0AAV9W849_9PEZI</name>
<evidence type="ECO:0000313" key="3">
    <source>
        <dbReference type="EMBL" id="KAK6503099.1"/>
    </source>
</evidence>
<keyword evidence="4" id="KW-1185">Reference proteome</keyword>
<dbReference type="Gene3D" id="3.40.50.200">
    <property type="entry name" value="Peptidase S8/S53 domain"/>
    <property type="match status" value="1"/>
</dbReference>
<gene>
    <name evidence="3" type="ORF">TWF481_008134</name>
</gene>
<sequence>MSKIGTWEKGFIQAYFIIKSEHRLDTQSVNEVANFGRKYAVTPRDQAVYFVRSELLGTWIVVVDVWPMTGDTAVKFSKECQQKLKHLVDAQVFGLFEKGNGVGYYARGDTTPSWMDASKVLSKRQDDGESGEPSGRKDKRSPVKADTRIKVTGAGVGDNMSKADIIPVRSENVENLIISQPPGVSIKEMNGLTYHERGAGSGVVVYVVDSGIDLSHKYFEAYRNQFMSDSSLNWLYSGPMPSDERNDDGRPFKGFGNSEPVRKILYTGTVTASKIVGEAGIAPYADIVAVKLHTGRNTMNWINDIDCFLKIFDHYKLLHALDPYNELGFKGAVVVAGPGSNTDNLEGQSNKVREGSAEVLLREALYFLGRLNAHVFYSNVGKKENAFKFPRSQARRALGMPLGYLQEGDVELAKMTKAAIIGIADSEDGTKAIDKELPHLVKLYAPGIAAAPWLFDHYRGNPQKLPFINQVTSRYVSALAGGVCAVLISRGWEDPLKRMETIAYKRSDSKDSPKVIWNGINLSTWEKALKAYDVGKGGASGSGGGK</sequence>
<evidence type="ECO:0000256" key="2">
    <source>
        <dbReference type="SAM" id="MobiDB-lite"/>
    </source>
</evidence>
<protein>
    <recommendedName>
        <fullName evidence="5">Peptidase S8/S53 domain-containing protein</fullName>
    </recommendedName>
</protein>
<feature type="compositionally biased region" description="Basic and acidic residues" evidence="2">
    <location>
        <begin position="134"/>
        <end position="147"/>
    </location>
</feature>
<evidence type="ECO:0008006" key="5">
    <source>
        <dbReference type="Google" id="ProtNLM"/>
    </source>
</evidence>
<dbReference type="GO" id="GO:0004252">
    <property type="term" value="F:serine-type endopeptidase activity"/>
    <property type="evidence" value="ECO:0007669"/>
    <property type="project" value="InterPro"/>
</dbReference>
<comment type="caution">
    <text evidence="3">The sequence shown here is derived from an EMBL/GenBank/DDBJ whole genome shotgun (WGS) entry which is preliminary data.</text>
</comment>
<evidence type="ECO:0000256" key="1">
    <source>
        <dbReference type="ARBA" id="ARBA00022801"/>
    </source>
</evidence>
<dbReference type="SUPFAM" id="SSF52743">
    <property type="entry name" value="Subtilisin-like"/>
    <property type="match status" value="1"/>
</dbReference>
<reference evidence="3 4" key="1">
    <citation type="submission" date="2023-08" db="EMBL/GenBank/DDBJ databases">
        <authorList>
            <person name="Palmer J.M."/>
        </authorList>
    </citation>
    <scope>NUCLEOTIDE SEQUENCE [LARGE SCALE GENOMIC DNA]</scope>
    <source>
        <strain evidence="3 4">TWF481</strain>
    </source>
</reference>
<organism evidence="3 4">
    <name type="scientific">Arthrobotrys musiformis</name>
    <dbReference type="NCBI Taxonomy" id="47236"/>
    <lineage>
        <taxon>Eukaryota</taxon>
        <taxon>Fungi</taxon>
        <taxon>Dikarya</taxon>
        <taxon>Ascomycota</taxon>
        <taxon>Pezizomycotina</taxon>
        <taxon>Orbiliomycetes</taxon>
        <taxon>Orbiliales</taxon>
        <taxon>Orbiliaceae</taxon>
        <taxon>Arthrobotrys</taxon>
    </lineage>
</organism>
<accession>A0AAV9W849</accession>
<keyword evidence="1" id="KW-0378">Hydrolase</keyword>